<keyword evidence="3" id="KW-0813">Transport</keyword>
<evidence type="ECO:0000313" key="14">
    <source>
        <dbReference type="Proteomes" id="UP000321570"/>
    </source>
</evidence>
<accession>A0A564XXE6</accession>
<keyword evidence="10" id="KW-0407">Ion channel</keyword>
<feature type="transmembrane region" description="Helical" evidence="12">
    <location>
        <begin position="25"/>
        <end position="45"/>
    </location>
</feature>
<dbReference type="Proteomes" id="UP000321570">
    <property type="component" value="Unassembled WGS sequence"/>
</dbReference>
<keyword evidence="7 12" id="KW-1133">Transmembrane helix</keyword>
<comment type="subcellular location">
    <subcellularLocation>
        <location evidence="1">Cell membrane</location>
        <topology evidence="1">Multi-pass membrane protein</topology>
    </subcellularLocation>
</comment>
<keyword evidence="6" id="KW-0375">Hydrogen ion transport</keyword>
<organism evidence="13 14">
    <name type="scientific">Hymenolepis diminuta</name>
    <name type="common">Rat tapeworm</name>
    <dbReference type="NCBI Taxonomy" id="6216"/>
    <lineage>
        <taxon>Eukaryota</taxon>
        <taxon>Metazoa</taxon>
        <taxon>Spiralia</taxon>
        <taxon>Lophotrochozoa</taxon>
        <taxon>Platyhelminthes</taxon>
        <taxon>Cestoda</taxon>
        <taxon>Eucestoda</taxon>
        <taxon>Cyclophyllidea</taxon>
        <taxon>Hymenolepididae</taxon>
        <taxon>Hymenolepis</taxon>
    </lineage>
</organism>
<evidence type="ECO:0000256" key="3">
    <source>
        <dbReference type="ARBA" id="ARBA00022448"/>
    </source>
</evidence>
<feature type="transmembrane region" description="Helical" evidence="12">
    <location>
        <begin position="439"/>
        <end position="469"/>
    </location>
</feature>
<dbReference type="AlphaFoldDB" id="A0A564XXE6"/>
<dbReference type="EMBL" id="CABIJS010000022">
    <property type="protein sequence ID" value="VUZ39687.1"/>
    <property type="molecule type" value="Genomic_DNA"/>
</dbReference>
<evidence type="ECO:0000256" key="11">
    <source>
        <dbReference type="SAM" id="MobiDB-lite"/>
    </source>
</evidence>
<keyword evidence="5 12" id="KW-0812">Transmembrane</keyword>
<dbReference type="GO" id="GO:0005886">
    <property type="term" value="C:plasma membrane"/>
    <property type="evidence" value="ECO:0007669"/>
    <property type="project" value="UniProtKB-SubCell"/>
</dbReference>
<dbReference type="PANTHER" id="PTHR21522:SF32">
    <property type="entry name" value="OTOPETRIN-2"/>
    <property type="match status" value="1"/>
</dbReference>
<proteinExistence type="inferred from homology"/>
<keyword evidence="9 12" id="KW-0472">Membrane</keyword>
<reference evidence="13 14" key="1">
    <citation type="submission" date="2019-07" db="EMBL/GenBank/DDBJ databases">
        <authorList>
            <person name="Jastrzebski P J."/>
            <person name="Paukszto L."/>
            <person name="Jastrzebski P J."/>
        </authorList>
    </citation>
    <scope>NUCLEOTIDE SEQUENCE [LARGE SCALE GENOMIC DNA]</scope>
    <source>
        <strain evidence="13 14">WMS-il1</strain>
    </source>
</reference>
<dbReference type="GO" id="GO:0015252">
    <property type="term" value="F:proton channel activity"/>
    <property type="evidence" value="ECO:0007669"/>
    <property type="project" value="InterPro"/>
</dbReference>
<dbReference type="Pfam" id="PF03189">
    <property type="entry name" value="Otopetrin"/>
    <property type="match status" value="1"/>
</dbReference>
<evidence type="ECO:0000313" key="13">
    <source>
        <dbReference type="EMBL" id="VUZ39687.1"/>
    </source>
</evidence>
<evidence type="ECO:0000256" key="2">
    <source>
        <dbReference type="ARBA" id="ARBA00006513"/>
    </source>
</evidence>
<comment type="similarity">
    <text evidence="2">Belongs to the otopetrin family.</text>
</comment>
<feature type="transmembrane region" description="Helical" evidence="12">
    <location>
        <begin position="325"/>
        <end position="346"/>
    </location>
</feature>
<dbReference type="PANTHER" id="PTHR21522">
    <property type="entry name" value="PROTON CHANNEL OTOP"/>
    <property type="match status" value="1"/>
</dbReference>
<keyword evidence="4" id="KW-1003">Cell membrane</keyword>
<evidence type="ECO:0000256" key="12">
    <source>
        <dbReference type="SAM" id="Phobius"/>
    </source>
</evidence>
<evidence type="ECO:0000256" key="8">
    <source>
        <dbReference type="ARBA" id="ARBA00023065"/>
    </source>
</evidence>
<evidence type="ECO:0000256" key="10">
    <source>
        <dbReference type="ARBA" id="ARBA00023303"/>
    </source>
</evidence>
<feature type="compositionally biased region" description="Polar residues" evidence="11">
    <location>
        <begin position="527"/>
        <end position="546"/>
    </location>
</feature>
<sequence>METVVSFVFPIVDAFSPSRHNQHKFYLEIFKIIQSVVSVVALAYLQALMSYYERQMDDCEIELKTVKAPKGDEISSTQIKCESTDIKREESNTDFIEADSSVRSSQSSAPTISYDCHHVEKTNFGKEIEINVDKKNYCARRGGETFDVGYHSKRESVSNGSVSRETEIEPSEITAKRRVLIIGKIFGDHISLDRKMNPPFIENVQGNNLYLRLGAVATCKSQVSTFAHYLIPCGVEYSLIACAIFYKLLRRVGHVSKVNIVNRQGLTNLKLGPEGECPSGGGPTECQHAHKGLFAGLLLVVSTLFALALFYTYLQRDNHLEALVVFQVTDIVLLSFGVMAISVALYQMRVLCLRQLSEESAFDDDLLLFGLLGILFYDMFLLVPALEATGQHQVAGCLFIFKAILEILQALMQVFLILEASRSQAANERQMIEKPGRTVVTFLLILNLAMWIIFQVIQFTLSIFSLIYLQTLLAYYSRQQARYAEQAVHHLDGAFDENTYAEPRNGCNDDDDTLSNEERNIFEQAEVVNSSHQETHSGMDNFSLGSSREPPSRNIQANNFTESEEADSIIQAFDVQPRRKKRLCSLGHMFGDDPKFRKRVSVPFAQHPIGSNLYLRLGAVGRYLYDLKTFI</sequence>
<evidence type="ECO:0000256" key="1">
    <source>
        <dbReference type="ARBA" id="ARBA00004651"/>
    </source>
</evidence>
<dbReference type="InterPro" id="IPR004878">
    <property type="entry name" value="Otopetrin"/>
</dbReference>
<keyword evidence="8" id="KW-0406">Ion transport</keyword>
<name>A0A564XXE6_HYMDI</name>
<feature type="transmembrane region" description="Helical" evidence="12">
    <location>
        <begin position="366"/>
        <end position="386"/>
    </location>
</feature>
<keyword evidence="14" id="KW-1185">Reference proteome</keyword>
<evidence type="ECO:0000256" key="5">
    <source>
        <dbReference type="ARBA" id="ARBA00022692"/>
    </source>
</evidence>
<evidence type="ECO:0000256" key="7">
    <source>
        <dbReference type="ARBA" id="ARBA00022989"/>
    </source>
</evidence>
<protein>
    <submittedName>
        <fullName evidence="13">Uncharacterized protein</fullName>
    </submittedName>
</protein>
<evidence type="ECO:0000256" key="4">
    <source>
        <dbReference type="ARBA" id="ARBA00022475"/>
    </source>
</evidence>
<evidence type="ECO:0000256" key="6">
    <source>
        <dbReference type="ARBA" id="ARBA00022781"/>
    </source>
</evidence>
<gene>
    <name evidence="13" type="ORF">WMSIL1_LOCUS1112</name>
</gene>
<feature type="region of interest" description="Disordered" evidence="11">
    <location>
        <begin position="527"/>
        <end position="561"/>
    </location>
</feature>
<feature type="transmembrane region" description="Helical" evidence="12">
    <location>
        <begin position="398"/>
        <end position="418"/>
    </location>
</feature>
<feature type="transmembrane region" description="Helical" evidence="12">
    <location>
        <begin position="293"/>
        <end position="313"/>
    </location>
</feature>
<evidence type="ECO:0000256" key="9">
    <source>
        <dbReference type="ARBA" id="ARBA00023136"/>
    </source>
</evidence>